<dbReference type="AlphaFoldDB" id="A0A7W1XT44"/>
<accession>A0A7W1XT44</accession>
<organism evidence="2 3">
    <name type="scientific">Thermoactinomyces mirandus</name>
    <dbReference type="NCBI Taxonomy" id="2756294"/>
    <lineage>
        <taxon>Bacteria</taxon>
        <taxon>Bacillati</taxon>
        <taxon>Bacillota</taxon>
        <taxon>Bacilli</taxon>
        <taxon>Bacillales</taxon>
        <taxon>Thermoactinomycetaceae</taxon>
        <taxon>Thermoactinomyces</taxon>
    </lineage>
</organism>
<dbReference type="Proteomes" id="UP000538292">
    <property type="component" value="Unassembled WGS sequence"/>
</dbReference>
<proteinExistence type="predicted"/>
<dbReference type="RefSeq" id="WP_181740590.1">
    <property type="nucleotide sequence ID" value="NZ_JACEOL010000034.1"/>
</dbReference>
<feature type="domain" description="Immunity protein 30" evidence="1">
    <location>
        <begin position="11"/>
        <end position="68"/>
    </location>
</feature>
<name>A0A7W1XT44_9BACL</name>
<protein>
    <recommendedName>
        <fullName evidence="1">Immunity protein 30 domain-containing protein</fullName>
    </recommendedName>
</protein>
<dbReference type="Pfam" id="PF15565">
    <property type="entry name" value="Imm30"/>
    <property type="match status" value="1"/>
</dbReference>
<evidence type="ECO:0000313" key="2">
    <source>
        <dbReference type="EMBL" id="MBA4602739.1"/>
    </source>
</evidence>
<evidence type="ECO:0000259" key="1">
    <source>
        <dbReference type="Pfam" id="PF15565"/>
    </source>
</evidence>
<gene>
    <name evidence="2" type="ORF">H2C83_10520</name>
</gene>
<comment type="caution">
    <text evidence="2">The sequence shown here is derived from an EMBL/GenBank/DDBJ whole genome shotgun (WGS) entry which is preliminary data.</text>
</comment>
<evidence type="ECO:0000313" key="3">
    <source>
        <dbReference type="Proteomes" id="UP000538292"/>
    </source>
</evidence>
<dbReference type="EMBL" id="JACEOL010000034">
    <property type="protein sequence ID" value="MBA4602739.1"/>
    <property type="molecule type" value="Genomic_DNA"/>
</dbReference>
<dbReference type="InterPro" id="IPR029084">
    <property type="entry name" value="Imm30"/>
</dbReference>
<reference evidence="2 3" key="1">
    <citation type="submission" date="2020-07" db="EMBL/GenBank/DDBJ databases">
        <title>Thermoactinomyces phylogeny.</title>
        <authorList>
            <person name="Dunlap C."/>
        </authorList>
    </citation>
    <scope>NUCLEOTIDE SEQUENCE [LARGE SCALE GENOMIC DNA]</scope>
    <source>
        <strain evidence="2 3">AMNI-1</strain>
    </source>
</reference>
<keyword evidence="3" id="KW-1185">Reference proteome</keyword>
<sequence length="79" mass="9277">MLKNDLDVLYKNRFIRTDEEYEAFEKALESLGRQKFDRKTIKELYCVFEDDTEEHEVMTGLMLSTTGFSSTRTLLKCPG</sequence>